<feature type="region of interest" description="Disordered" evidence="1">
    <location>
        <begin position="1"/>
        <end position="27"/>
    </location>
</feature>
<proteinExistence type="predicted"/>
<protein>
    <submittedName>
        <fullName evidence="2">Uncharacterized protein</fullName>
    </submittedName>
</protein>
<sequence>MPRINELTPRQRQAAKAKRLKQRASKQVFHMPSCTNSGLAILSVNAEYAAKAEVRKPLTRGPYVDRLVTPPSAGFLAAKAVLEQRTSI</sequence>
<dbReference type="EMBL" id="MG775261">
    <property type="protein sequence ID" value="AUV61959.1"/>
    <property type="molecule type" value="Genomic_DNA"/>
</dbReference>
<name>A0A2K9VI24_9CAUD</name>
<evidence type="ECO:0000256" key="1">
    <source>
        <dbReference type="SAM" id="MobiDB-lite"/>
    </source>
</evidence>
<keyword evidence="3" id="KW-1185">Reference proteome</keyword>
<reference evidence="2 3" key="1">
    <citation type="submission" date="2018-01" db="EMBL/GenBank/DDBJ databases">
        <title>Pseudomonas phages infecting Pseudomonas sp. isolated from Prunus avium.</title>
        <authorList>
            <person name="Colberg O."/>
            <person name="Byth Carstens A."/>
        </authorList>
    </citation>
    <scope>NUCLEOTIDE SEQUENCE [LARGE SCALE GENOMIC DNA]</scope>
</reference>
<evidence type="ECO:0000313" key="2">
    <source>
        <dbReference type="EMBL" id="AUV61959.1"/>
    </source>
</evidence>
<dbReference type="Proteomes" id="UP000241341">
    <property type="component" value="Segment"/>
</dbReference>
<evidence type="ECO:0000313" key="3">
    <source>
        <dbReference type="Proteomes" id="UP000241341"/>
    </source>
</evidence>
<organism evidence="2 3">
    <name type="scientific">Pseudomonas phage PollyC</name>
    <dbReference type="NCBI Taxonomy" id="2079290"/>
    <lineage>
        <taxon>Viruses</taxon>
        <taxon>Duplodnaviria</taxon>
        <taxon>Heunggongvirae</taxon>
        <taxon>Uroviricota</taxon>
        <taxon>Caudoviricetes</taxon>
        <taxon>Autographivirales</taxon>
        <taxon>Autonotataviridae</taxon>
        <taxon>Pollyceevirus</taxon>
        <taxon>Pollyceevirus pollyC</taxon>
    </lineage>
</organism>
<feature type="compositionally biased region" description="Basic residues" evidence="1">
    <location>
        <begin position="13"/>
        <end position="24"/>
    </location>
</feature>
<accession>A0A2K9VI24</accession>
<gene>
    <name evidence="2" type="ORF">PsPhPollyC_gp01</name>
</gene>